<dbReference type="KEGG" id="slw:BRW62_04725"/>
<reference evidence="1 2" key="1">
    <citation type="submission" date="2016-11" db="EMBL/GenBank/DDBJ databases">
        <title>Complete genome sequence of thermophilic cyanobacteria strain Synechococcus sp. PCC6715.</title>
        <authorList>
            <person name="Tang J."/>
            <person name="Daroch M."/>
            <person name="Liang Y."/>
            <person name="Jiang D."/>
            <person name="Shah M."/>
        </authorList>
    </citation>
    <scope>NUCLEOTIDE SEQUENCE [LARGE SCALE GENOMIC DNA]</scope>
    <source>
        <strain evidence="1 2">PCC 6715</strain>
    </source>
</reference>
<gene>
    <name evidence="1" type="ORF">BRW62_04725</name>
</gene>
<dbReference type="Pfam" id="PF18742">
    <property type="entry name" value="DpnII-MboI"/>
    <property type="match status" value="1"/>
</dbReference>
<protein>
    <submittedName>
        <fullName evidence="1">Uncharacterized protein</fullName>
    </submittedName>
</protein>
<dbReference type="Proteomes" id="UP000231057">
    <property type="component" value="Chromosome"/>
</dbReference>
<evidence type="ECO:0000313" key="1">
    <source>
        <dbReference type="EMBL" id="ATS18168.1"/>
    </source>
</evidence>
<reference evidence="2" key="2">
    <citation type="journal article" date="2022" name="Front. Microbiol.">
        <title>Comparative Genomic Analysis Revealed Distinct Molecular Components and Organization of CO2-Concentrating Mechanism in Thermophilic Cyanobacteria.</title>
        <authorList>
            <person name="Tang J."/>
            <person name="Zhou H."/>
            <person name="Yao D."/>
            <person name="Riaz S."/>
            <person name="You D."/>
            <person name="Klepacz-Smolka A."/>
            <person name="Daroch M."/>
        </authorList>
    </citation>
    <scope>NUCLEOTIDE SEQUENCE [LARGE SCALE GENOMIC DNA]</scope>
    <source>
        <strain evidence="2">PCC 6715</strain>
    </source>
</reference>
<dbReference type="EMBL" id="CP018092">
    <property type="protein sequence ID" value="ATS18168.1"/>
    <property type="molecule type" value="Genomic_DNA"/>
</dbReference>
<keyword evidence="2" id="KW-1185">Reference proteome</keyword>
<dbReference type="AlphaFoldDB" id="A0A2D2Q108"/>
<proteinExistence type="predicted"/>
<evidence type="ECO:0000313" key="2">
    <source>
        <dbReference type="Proteomes" id="UP000231057"/>
    </source>
</evidence>
<organism evidence="1 2">
    <name type="scientific">Parathermosynechococcus lividus PCC 6715</name>
    <dbReference type="NCBI Taxonomy" id="1917166"/>
    <lineage>
        <taxon>Bacteria</taxon>
        <taxon>Bacillati</taxon>
        <taxon>Cyanobacteriota</taxon>
        <taxon>Cyanophyceae</taxon>
        <taxon>Acaryochloridales</taxon>
        <taxon>Thermosynechococcaceae</taxon>
        <taxon>Parathermosynechococcus</taxon>
    </lineage>
</organism>
<sequence length="240" mass="27218">MTIATIGIGYGHPRVIAGGLSVTVGAAWVSIQRQQQVIMRDVNLLKQLRPQIEESQQVSEFRQDISNHLQTIQQTQQAITQKLFPDPISKIIEICQQFHDLAGQQLNIEKVTEKDVQNALEQLLRRELRRYQSGEPDIRREYPVPQTYSHGCFIDFLLVGCGCAIEVKQVRAKSQKEIVKDLAIDFEVYRNASHRFHTLICFIYDPECKLINPAGLINDLSGDRGGFQVRTVISPYGATN</sequence>
<name>A0A2D2Q108_PARLV</name>
<accession>A0A2D2Q108</accession>